<sequence length="631" mass="71736">MLQTYLNQLNPAELADSVRKTVSGFMNKLNQTELKKAQNVLLLGNVQSGKTAQVLGVLSALADDGDHKIFLYLTTDSVDLQQQTVKRAKASLDKFIVLSEDDDKSFTQVMKANNPILVVIKKNASVLKRWRNLFKSQANLKGYPLVIVDDEADAASLNTNADKKDKNTSTINKLLNEIKNSCCQSLFIQLTATPQSLLLQHQESDWQPEFIHFFEAGEKYIGGNFVFSDPPNKLIFRPIDTELEEIKDESSDIPDGVQQALQSFLLTCAEFKLCGKTNCNFALHPSYKIQDHQAFANKIQACLNDLVQAVNNDESFAGSFNSSYQDLQKTKPDIHHFEEIYENLTALLQEKRINVVVLNSKTEVNFDLEKGFNIVIGGNVIGRGLSIPKLQTVYYSRTAKKPNADTFWQHSRIFGYDRDRSLLRLYMPTDVYQFFVALNQANNLIIEQAKQSNGDVQIIYPKNINPTRKNVLKSDAINQLVGGVNYFPFKPNEKNLTDINALLPIIFEQHKVCDDLYQIDTETLFLILEKLGNYLSDDWDKEKFISSIQALQTQRPSFKNYVLLKKSRNIGRATGTMLSEDDRKLGEKYPNDLFLTLYQVVGDENKGWQGQDFWLPNIKLPHKGLLYWGLK</sequence>
<keyword evidence="2" id="KW-0547">Nucleotide-binding</keyword>
<dbReference type="InterPro" id="IPR027417">
    <property type="entry name" value="P-loop_NTPase"/>
</dbReference>
<keyword evidence="2" id="KW-0347">Helicase</keyword>
<dbReference type="SUPFAM" id="SSF52540">
    <property type="entry name" value="P-loop containing nucleoside triphosphate hydrolases"/>
    <property type="match status" value="1"/>
</dbReference>
<dbReference type="Proteomes" id="UP000092643">
    <property type="component" value="Unassembled WGS sequence"/>
</dbReference>
<dbReference type="OrthoDB" id="436461at2"/>
<dbReference type="GO" id="GO:0004386">
    <property type="term" value="F:helicase activity"/>
    <property type="evidence" value="ECO:0007669"/>
    <property type="project" value="UniProtKB-KW"/>
</dbReference>
<evidence type="ECO:0000313" key="3">
    <source>
        <dbReference type="Proteomes" id="UP000092643"/>
    </source>
</evidence>
<name>A0A1A7P946_9PAST</name>
<gene>
    <name evidence="2" type="ORF">QV03_05965</name>
</gene>
<dbReference type="Gene3D" id="3.40.50.300">
    <property type="entry name" value="P-loop containing nucleotide triphosphate hydrolases"/>
    <property type="match status" value="1"/>
</dbReference>
<dbReference type="Pfam" id="PF10593">
    <property type="entry name" value="Z1"/>
    <property type="match status" value="1"/>
</dbReference>
<keyword evidence="2" id="KW-0378">Hydrolase</keyword>
<protein>
    <submittedName>
        <fullName evidence="2">DEAD/DEAH box helicase</fullName>
    </submittedName>
</protein>
<reference evidence="2 3" key="1">
    <citation type="submission" date="2014-11" db="EMBL/GenBank/DDBJ databases">
        <title>Pan-genome of Gallibacterium spp.</title>
        <authorList>
            <person name="Kudirkiene E."/>
            <person name="Bojesen A.M."/>
        </authorList>
    </citation>
    <scope>NUCLEOTIDE SEQUENCE [LARGE SCALE GENOMIC DNA]</scope>
    <source>
        <strain evidence="2 3">F 279</strain>
    </source>
</reference>
<proteinExistence type="predicted"/>
<dbReference type="EMBL" id="JTJO01000028">
    <property type="protein sequence ID" value="OBW98578.1"/>
    <property type="molecule type" value="Genomic_DNA"/>
</dbReference>
<evidence type="ECO:0000313" key="2">
    <source>
        <dbReference type="EMBL" id="OBW98578.1"/>
    </source>
</evidence>
<accession>A0A1A7P946</accession>
<dbReference type="InterPro" id="IPR018310">
    <property type="entry name" value="Put_endonuclease_Z1-dom"/>
</dbReference>
<dbReference type="PATRIC" id="fig|750.22.peg.1218"/>
<comment type="caution">
    <text evidence="2">The sequence shown here is derived from an EMBL/GenBank/DDBJ whole genome shotgun (WGS) entry which is preliminary data.</text>
</comment>
<organism evidence="2 3">
    <name type="scientific">Gallibacterium anatis</name>
    <dbReference type="NCBI Taxonomy" id="750"/>
    <lineage>
        <taxon>Bacteria</taxon>
        <taxon>Pseudomonadati</taxon>
        <taxon>Pseudomonadota</taxon>
        <taxon>Gammaproteobacteria</taxon>
        <taxon>Pasteurellales</taxon>
        <taxon>Pasteurellaceae</taxon>
        <taxon>Gallibacterium</taxon>
    </lineage>
</organism>
<feature type="domain" description="Putative endonuclease Z1" evidence="1">
    <location>
        <begin position="258"/>
        <end position="453"/>
    </location>
</feature>
<dbReference type="AlphaFoldDB" id="A0A1A7P946"/>
<evidence type="ECO:0000259" key="1">
    <source>
        <dbReference type="Pfam" id="PF10593"/>
    </source>
</evidence>
<dbReference type="RefSeq" id="WP_065232240.1">
    <property type="nucleotide sequence ID" value="NZ_JTJO01000028.1"/>
</dbReference>
<keyword evidence="2" id="KW-0067">ATP-binding</keyword>